<name>A0AAV0N718_9ROSI</name>
<gene>
    <name evidence="1" type="ORF">LITE_LOCUS31940</name>
</gene>
<dbReference type="AlphaFoldDB" id="A0AAV0N718"/>
<evidence type="ECO:0000313" key="2">
    <source>
        <dbReference type="Proteomes" id="UP001154282"/>
    </source>
</evidence>
<proteinExistence type="predicted"/>
<reference evidence="1" key="1">
    <citation type="submission" date="2022-08" db="EMBL/GenBank/DDBJ databases">
        <authorList>
            <person name="Gutierrez-Valencia J."/>
        </authorList>
    </citation>
    <scope>NUCLEOTIDE SEQUENCE</scope>
</reference>
<comment type="caution">
    <text evidence="1">The sequence shown here is derived from an EMBL/GenBank/DDBJ whole genome shotgun (WGS) entry which is preliminary data.</text>
</comment>
<accession>A0AAV0N718</accession>
<dbReference type="EMBL" id="CAMGYJ010000008">
    <property type="protein sequence ID" value="CAI0454375.1"/>
    <property type="molecule type" value="Genomic_DNA"/>
</dbReference>
<dbReference type="Proteomes" id="UP001154282">
    <property type="component" value="Unassembled WGS sequence"/>
</dbReference>
<organism evidence="1 2">
    <name type="scientific">Linum tenue</name>
    <dbReference type="NCBI Taxonomy" id="586396"/>
    <lineage>
        <taxon>Eukaryota</taxon>
        <taxon>Viridiplantae</taxon>
        <taxon>Streptophyta</taxon>
        <taxon>Embryophyta</taxon>
        <taxon>Tracheophyta</taxon>
        <taxon>Spermatophyta</taxon>
        <taxon>Magnoliopsida</taxon>
        <taxon>eudicotyledons</taxon>
        <taxon>Gunneridae</taxon>
        <taxon>Pentapetalae</taxon>
        <taxon>rosids</taxon>
        <taxon>fabids</taxon>
        <taxon>Malpighiales</taxon>
        <taxon>Linaceae</taxon>
        <taxon>Linum</taxon>
    </lineage>
</organism>
<evidence type="ECO:0000313" key="1">
    <source>
        <dbReference type="EMBL" id="CAI0454375.1"/>
    </source>
</evidence>
<protein>
    <submittedName>
        <fullName evidence="1">Uncharacterized protein</fullName>
    </submittedName>
</protein>
<sequence length="116" mass="13325">MCMPFVSVTPYCLFNDALSCCPTALYFWTDHDQIVGVARQCLLNPFYMIDRSRKYMVHVFDACMKLGMVLSWIKMIRYSLLLPFCPTSGSSATIVFHKWEFLCGVLEANLKMITTS</sequence>
<keyword evidence="2" id="KW-1185">Reference proteome</keyword>